<dbReference type="PANTHER" id="PTHR33445">
    <property type="entry name" value="ATP SYNTHASE SUBUNIT B', CHLOROPLASTIC"/>
    <property type="match status" value="1"/>
</dbReference>
<dbReference type="RefSeq" id="WP_013182194.1">
    <property type="nucleotide sequence ID" value="NC_014225.1"/>
</dbReference>
<comment type="function">
    <text evidence="11 15">F(1)F(0) ATP synthase produces ATP from ADP in the presence of a proton or sodium gradient. F-type ATPases consist of two structural domains, F(1) containing the extramembraneous catalytic core and F(0) containing the membrane proton channel, linked together by a central stalk and a peripheral stalk. During catalysis, ATP synthesis in the catalytic domain of F(1) is coupled via a rotary mechanism of the central stalk subunits to proton translocation.</text>
</comment>
<feature type="coiled-coil region" evidence="17">
    <location>
        <begin position="31"/>
        <end position="97"/>
    </location>
</feature>
<dbReference type="eggNOG" id="COG0711">
    <property type="taxonomic scope" value="Bacteria"/>
</dbReference>
<evidence type="ECO:0000256" key="10">
    <source>
        <dbReference type="ARBA" id="ARBA00023310"/>
    </source>
</evidence>
<dbReference type="HAMAP" id="MF_01398">
    <property type="entry name" value="ATP_synth_b_bprime"/>
    <property type="match status" value="1"/>
</dbReference>
<feature type="transmembrane region" description="Helical" evidence="15">
    <location>
        <begin position="12"/>
        <end position="34"/>
    </location>
</feature>
<dbReference type="GO" id="GO:0046961">
    <property type="term" value="F:proton-transporting ATPase activity, rotational mechanism"/>
    <property type="evidence" value="ECO:0007669"/>
    <property type="project" value="TreeGrafter"/>
</dbReference>
<keyword evidence="3 15" id="KW-1003">Cell membrane</keyword>
<evidence type="ECO:0000256" key="2">
    <source>
        <dbReference type="ARBA" id="ARBA00022448"/>
    </source>
</evidence>
<dbReference type="EMBL" id="CP001928">
    <property type="protein sequence ID" value="ADI38481.1"/>
    <property type="molecule type" value="Genomic_DNA"/>
</dbReference>
<evidence type="ECO:0000256" key="15">
    <source>
        <dbReference type="HAMAP-Rule" id="MF_01398"/>
    </source>
</evidence>
<evidence type="ECO:0000256" key="7">
    <source>
        <dbReference type="ARBA" id="ARBA00022989"/>
    </source>
</evidence>
<keyword evidence="17" id="KW-0175">Coiled coil</keyword>
<comment type="function">
    <text evidence="12">Component of the F(0) channel, it forms part of the peripheral stalk, linking F(1) to F(0). The b'-subunit is a diverged and duplicated form of b found in plants and photosynthetic bacteria.</text>
</comment>
<evidence type="ECO:0000256" key="11">
    <source>
        <dbReference type="ARBA" id="ARBA00025198"/>
    </source>
</evidence>
<dbReference type="PANTHER" id="PTHR33445:SF1">
    <property type="entry name" value="ATP SYNTHASE SUBUNIT B"/>
    <property type="match status" value="1"/>
</dbReference>
<keyword evidence="10 15" id="KW-0066">ATP synthesis</keyword>
<evidence type="ECO:0000313" key="19">
    <source>
        <dbReference type="Proteomes" id="UP000001505"/>
    </source>
</evidence>
<dbReference type="NCBIfam" id="TIGR01144">
    <property type="entry name" value="ATP_synt_b"/>
    <property type="match status" value="1"/>
</dbReference>
<accession>D6YWH0</accession>
<name>D6YWH0_WADCW</name>
<comment type="subunit">
    <text evidence="13">F-type ATPases have 2 components, F(1) - the catalytic core - and F(0) - the membrane proton channel. F(1) has five subunits: alpha(3), beta(3), gamma(1), delta(1), epsilon(1). F(0) has four main subunits: a(1), b(2) and c(10-14). The alpha and beta chains form an alternating ring which encloses part of the gamma chain. F(1) is attached to F(0) by a central stalk formed by the gamma and epsilon chains, while a peripheral stalk is formed by the delta and b chains.</text>
</comment>
<keyword evidence="19" id="KW-1185">Reference proteome</keyword>
<gene>
    <name evidence="15 18" type="primary">atpF</name>
    <name evidence="18" type="ordered locus">wcw_1124</name>
</gene>
<dbReference type="InterPro" id="IPR050059">
    <property type="entry name" value="ATP_synthase_B_chain"/>
</dbReference>
<keyword evidence="18" id="KW-0378">Hydrolase</keyword>
<dbReference type="InterPro" id="IPR002146">
    <property type="entry name" value="ATP_synth_b/b'su_bac/chlpt"/>
</dbReference>
<dbReference type="GO" id="GO:0012505">
    <property type="term" value="C:endomembrane system"/>
    <property type="evidence" value="ECO:0007669"/>
    <property type="project" value="UniProtKB-SubCell"/>
</dbReference>
<organism evidence="18 19">
    <name type="scientific">Waddlia chondrophila (strain ATCC VR-1470 / WSU 86-1044)</name>
    <dbReference type="NCBI Taxonomy" id="716544"/>
    <lineage>
        <taxon>Bacteria</taxon>
        <taxon>Pseudomonadati</taxon>
        <taxon>Chlamydiota</taxon>
        <taxon>Chlamydiia</taxon>
        <taxon>Parachlamydiales</taxon>
        <taxon>Waddliaceae</taxon>
        <taxon>Waddlia</taxon>
    </lineage>
</organism>
<evidence type="ECO:0000256" key="8">
    <source>
        <dbReference type="ARBA" id="ARBA00023065"/>
    </source>
</evidence>
<keyword evidence="6 15" id="KW-0375">Hydrogen ion transport</keyword>
<dbReference type="GO" id="GO:0045259">
    <property type="term" value="C:proton-transporting ATP synthase complex"/>
    <property type="evidence" value="ECO:0007669"/>
    <property type="project" value="UniProtKB-KW"/>
</dbReference>
<keyword evidence="8 15" id="KW-0406">Ion transport</keyword>
<evidence type="ECO:0000256" key="9">
    <source>
        <dbReference type="ARBA" id="ARBA00023136"/>
    </source>
</evidence>
<dbReference type="GO" id="GO:0046933">
    <property type="term" value="F:proton-transporting ATP synthase activity, rotational mechanism"/>
    <property type="evidence" value="ECO:0007669"/>
    <property type="project" value="UniProtKB-UniRule"/>
</dbReference>
<comment type="subunit">
    <text evidence="15">F-type ATPases have 2 components, F(1) - the catalytic core - and F(0) - the membrane proton channel. F(1) has five subunits: alpha(3), beta(3), gamma(1), delta(1), epsilon(1). F(0) has three main subunits: a(1), b(2) and c(10-14). The alpha and beta chains form an alternating ring which encloses part of the gamma chain. F(1) is attached to F(0) by a central stalk formed by the gamma and epsilon chains, while a peripheral stalk is formed by the delta and b chains.</text>
</comment>
<evidence type="ECO:0000256" key="5">
    <source>
        <dbReference type="ARBA" id="ARBA00022692"/>
    </source>
</evidence>
<evidence type="ECO:0000256" key="16">
    <source>
        <dbReference type="RuleBase" id="RU003848"/>
    </source>
</evidence>
<evidence type="ECO:0000256" key="14">
    <source>
        <dbReference type="ARBA" id="ARBA00037847"/>
    </source>
</evidence>
<evidence type="ECO:0000256" key="17">
    <source>
        <dbReference type="SAM" id="Coils"/>
    </source>
</evidence>
<proteinExistence type="inferred from homology"/>
<dbReference type="Pfam" id="PF00430">
    <property type="entry name" value="ATP-synt_B"/>
    <property type="match status" value="1"/>
</dbReference>
<evidence type="ECO:0000313" key="18">
    <source>
        <dbReference type="EMBL" id="ADI38481.1"/>
    </source>
</evidence>
<evidence type="ECO:0000256" key="13">
    <source>
        <dbReference type="ARBA" id="ARBA00026054"/>
    </source>
</evidence>
<protein>
    <recommendedName>
        <fullName evidence="15">ATP synthase subunit b</fullName>
    </recommendedName>
    <alternativeName>
        <fullName evidence="15">ATP synthase F(0) sector subunit b</fullName>
    </alternativeName>
    <alternativeName>
        <fullName evidence="15">ATPase subunit I</fullName>
    </alternativeName>
    <alternativeName>
        <fullName evidence="15">F-type ATPase subunit b</fullName>
        <shortName evidence="15">F-ATPase subunit b</shortName>
    </alternativeName>
</protein>
<keyword evidence="9 15" id="KW-0472">Membrane</keyword>
<dbReference type="HOGENOM" id="CLU_079215_4_2_0"/>
<dbReference type="GO" id="GO:0016787">
    <property type="term" value="F:hydrolase activity"/>
    <property type="evidence" value="ECO:0007669"/>
    <property type="project" value="UniProtKB-KW"/>
</dbReference>
<dbReference type="Proteomes" id="UP000001505">
    <property type="component" value="Chromosome"/>
</dbReference>
<dbReference type="InterPro" id="IPR005864">
    <property type="entry name" value="ATP_synth_F0_bsu_bac"/>
</dbReference>
<keyword evidence="2 15" id="KW-0813">Transport</keyword>
<evidence type="ECO:0000256" key="1">
    <source>
        <dbReference type="ARBA" id="ARBA00005513"/>
    </source>
</evidence>
<keyword evidence="15" id="KW-0997">Cell inner membrane</keyword>
<dbReference type="GO" id="GO:0005886">
    <property type="term" value="C:plasma membrane"/>
    <property type="evidence" value="ECO:0007669"/>
    <property type="project" value="UniProtKB-SubCell"/>
</dbReference>
<evidence type="ECO:0000256" key="3">
    <source>
        <dbReference type="ARBA" id="ARBA00022475"/>
    </source>
</evidence>
<evidence type="ECO:0000256" key="6">
    <source>
        <dbReference type="ARBA" id="ARBA00022781"/>
    </source>
</evidence>
<dbReference type="STRING" id="716544.wcw_1124"/>
<evidence type="ECO:0000256" key="4">
    <source>
        <dbReference type="ARBA" id="ARBA00022547"/>
    </source>
</evidence>
<keyword evidence="5 15" id="KW-0812">Transmembrane</keyword>
<dbReference type="KEGG" id="wch:wcw_1124"/>
<dbReference type="AlphaFoldDB" id="D6YWH0"/>
<comment type="subcellular location">
    <subcellularLocation>
        <location evidence="15">Cell inner membrane</location>
        <topology evidence="15">Single-pass membrane protein</topology>
    </subcellularLocation>
    <subcellularLocation>
        <location evidence="14">Endomembrane system</location>
        <topology evidence="14">Single-pass membrane protein</topology>
    </subcellularLocation>
</comment>
<reference evidence="18 19" key="1">
    <citation type="journal article" date="2010" name="PLoS ONE">
        <title>The Waddlia genome: a window into chlamydial biology.</title>
        <authorList>
            <person name="Bertelli C."/>
            <person name="Collyn F."/>
            <person name="Croxatto A."/>
            <person name="Ruckert C."/>
            <person name="Polkinghorne A."/>
            <person name="Kebbi-Beghdadi C."/>
            <person name="Goesmann A."/>
            <person name="Vaughan L."/>
            <person name="Greub G."/>
        </authorList>
    </citation>
    <scope>NUCLEOTIDE SEQUENCE [LARGE SCALE GENOMIC DNA]</scope>
    <source>
        <strain evidence="19">ATCC VR-1470 / WSU 86-1044</strain>
    </source>
</reference>
<keyword evidence="4 15" id="KW-0138">CF(0)</keyword>
<dbReference type="CDD" id="cd06503">
    <property type="entry name" value="ATP-synt_Fo_b"/>
    <property type="match status" value="1"/>
</dbReference>
<sequence length="159" mass="18699">MNVEVGQIVAQVIAFLIILWVLQRYAWGPLLTILEERQERIRSELSAIDAEKLQVQQLRFSYEDKLKNIDHLAQTRMQEEMEKARQITREIEKEAHQRAQEIINKAHIAAEYETNKVRSELKNDLIDLTIAATESVLKKELDEKHRKELIVKSIEELKL</sequence>
<evidence type="ECO:0000256" key="12">
    <source>
        <dbReference type="ARBA" id="ARBA00025614"/>
    </source>
</evidence>
<keyword evidence="7 15" id="KW-1133">Transmembrane helix</keyword>
<comment type="similarity">
    <text evidence="1 15 16">Belongs to the ATPase B chain family.</text>
</comment>